<evidence type="ECO:0000313" key="1">
    <source>
        <dbReference type="EMBL" id="RWX47590.1"/>
    </source>
</evidence>
<dbReference type="Proteomes" id="UP000287853">
    <property type="component" value="Unassembled WGS sequence"/>
</dbReference>
<reference evidence="1 2" key="1">
    <citation type="submission" date="2017-01" db="EMBL/GenBank/DDBJ databases">
        <title>The cable genome- insights into the physiology and evolution of filamentous bacteria capable of sulfide oxidation via long distance electron transfer.</title>
        <authorList>
            <person name="Schreiber L."/>
            <person name="Bjerg J.T."/>
            <person name="Boggild A."/>
            <person name="Van De Vossenberg J."/>
            <person name="Meysman F."/>
            <person name="Nielsen L.P."/>
            <person name="Schramm A."/>
            <person name="Kjeldsen K.U."/>
        </authorList>
    </citation>
    <scope>NUCLEOTIDE SEQUENCE [LARGE SCALE GENOMIC DNA]</scope>
    <source>
        <strain evidence="1">MCF</strain>
    </source>
</reference>
<name>A0A3S3R9Q9_9BACT</name>
<evidence type="ECO:0000313" key="2">
    <source>
        <dbReference type="Proteomes" id="UP000287853"/>
    </source>
</evidence>
<proteinExistence type="predicted"/>
<dbReference type="EMBL" id="MTKO01000031">
    <property type="protein sequence ID" value="RWX47590.1"/>
    <property type="molecule type" value="Genomic_DNA"/>
</dbReference>
<comment type="caution">
    <text evidence="1">The sequence shown here is derived from an EMBL/GenBank/DDBJ whole genome shotgun (WGS) entry which is preliminary data.</text>
</comment>
<organism evidence="1 2">
    <name type="scientific">Candidatus Electrothrix aarhusensis</name>
    <dbReference type="NCBI Taxonomy" id="1859131"/>
    <lineage>
        <taxon>Bacteria</taxon>
        <taxon>Pseudomonadati</taxon>
        <taxon>Thermodesulfobacteriota</taxon>
        <taxon>Desulfobulbia</taxon>
        <taxon>Desulfobulbales</taxon>
        <taxon>Desulfobulbaceae</taxon>
        <taxon>Candidatus Electrothrix</taxon>
    </lineage>
</organism>
<keyword evidence="2" id="KW-1185">Reference proteome</keyword>
<gene>
    <name evidence="1" type="ORF">H206_06249</name>
</gene>
<accession>A0A3S3R9Q9</accession>
<sequence length="45" mass="5240">MVTTYKFSTFVLAQGVFRRNLRLEFSVGFIIKHRILVQSPNLSQP</sequence>
<protein>
    <submittedName>
        <fullName evidence="1">Uncharacterized protein</fullName>
    </submittedName>
</protein>
<dbReference type="AlphaFoldDB" id="A0A3S3R9Q9"/>